<dbReference type="GO" id="GO:0003677">
    <property type="term" value="F:DNA binding"/>
    <property type="evidence" value="ECO:0007669"/>
    <property type="project" value="UniProtKB-KW"/>
</dbReference>
<keyword evidence="4" id="KW-0949">S-adenosyl-L-methionine</keyword>
<evidence type="ECO:0000259" key="9">
    <source>
        <dbReference type="Pfam" id="PF12950"/>
    </source>
</evidence>
<dbReference type="InterPro" id="IPR023135">
    <property type="entry name" value="N6_DNA_MeTrfase_TaqI_C"/>
</dbReference>
<dbReference type="Pfam" id="PF12950">
    <property type="entry name" value="TaqI_C"/>
    <property type="match status" value="1"/>
</dbReference>
<evidence type="ECO:0000313" key="10">
    <source>
        <dbReference type="EMBL" id="KKQ46264.1"/>
    </source>
</evidence>
<dbReference type="PROSITE" id="PS00092">
    <property type="entry name" value="N6_MTASE"/>
    <property type="match status" value="1"/>
</dbReference>
<evidence type="ECO:0000256" key="6">
    <source>
        <dbReference type="ARBA" id="ARBA00023125"/>
    </source>
</evidence>
<sequence length="1088" mass="125765">MQQYFSILKTKYDQSTFQKFAHELLNDIEIGSQKLPIDSPFKDHIDSLTYLGSYADPQGKNLHILDVSLKTHTKLEQARTMQRNLIARYLKDHWLDSALVSFHNDSSSSWRLSFVKVEYKYDEKGKPKEEATPAKRYSFLVGEGEPVHTPQSQLAKIFEQTVTNPTLAQLEEAFGVEKVTKEFFEKYRDLFESVVAELKSNHTFINEASRNNIDTENFAKKLLGQIVFLYFLQKKGWLGVPRGKSWGEGDKNFMSGLYKKCIQNNQNFYNDYLEKLFYDTLNNPRRNEVDPSYSKYFDSRIPFLNGGLFEAPYDWNNSFIYLDNKIFGKVFDVFDLYNFTVKEDEPLEKEVAVDPEMLGKVFENLLEENLRKGKGTYYTPREIVHYMCEESLINHLATETGLTPEDVKNKYFPTYNVLGDEKFEARDVTVSESIINSLENIKVVDPACGSGAFLVGMLQQITHLRYELESRSKLLGRRDTASTEYEIKKQTIQNCIYGVDIDPGAVEIAKLRLWLSLVVDYDLEQIEPLPNLDYKIMQGNSLLEELVLGDTSIKLYDSESVQKALGSKRMKNLFDQESQIGLFDGENDKVLKAMKALQLKYFSTSDSEGKKKLRSQIEQIEHELIETSVKSSLHELQSQKLNIRTLPGIGILPEDFKRLEKISSKENQIFAVLDELKKTGTKPFFLWHLYFADVFEEKGGFDVVIANPPYVFTRGSDFTDTFKKAIGKLYSCGKGKINLFSLFIERASHISKPMGIYIYIIPNTFFRATSYKTTREYVVKNNKILQIIDLHAGVFENVTASTTVLEAQNFRQPNKEVEIIEEFSQLINHSYSSRVINQEEFNNNEFVFSIYLDSTSNKIINIIKHDSTNLGTFCKDIIEGIVTPKGKNTFISTEEKAPNYKPFLEGKDIDRYQILWQNKFILFDRKKLHRPRPDYLWNAPNKILIRRIGGGKNAIVATLDQNSFYTYASINNLLLKDDCALNYNYILSLLNSRLLNWYYIENFTNRSTLTVNISKTYLEVLPIKEISLEMQKPFIILVNKILEITKSNNDKNNETLSKLINKYSEDIDKLVYELYGLTLEEIKIVESI</sequence>
<keyword evidence="5" id="KW-0680">Restriction system</keyword>
<name>A0A0G0KAW1_9BACT</name>
<dbReference type="InterPro" id="IPR029063">
    <property type="entry name" value="SAM-dependent_MTases_sf"/>
</dbReference>
<evidence type="ECO:0000256" key="5">
    <source>
        <dbReference type="ARBA" id="ARBA00022747"/>
    </source>
</evidence>
<organism evidence="10 11">
    <name type="scientific">Candidatus Woesebacteria bacterium GW2011_GWA1_37_8</name>
    <dbReference type="NCBI Taxonomy" id="1618546"/>
    <lineage>
        <taxon>Bacteria</taxon>
        <taxon>Candidatus Woeseibacteriota</taxon>
    </lineage>
</organism>
<evidence type="ECO:0000256" key="3">
    <source>
        <dbReference type="ARBA" id="ARBA00022679"/>
    </source>
</evidence>
<keyword evidence="3" id="KW-0808">Transferase</keyword>
<dbReference type="PATRIC" id="fig|1618546.3.peg.77"/>
<dbReference type="AlphaFoldDB" id="A0A0G0KAW1"/>
<evidence type="ECO:0000313" key="11">
    <source>
        <dbReference type="Proteomes" id="UP000034603"/>
    </source>
</evidence>
<dbReference type="EC" id="2.1.1.72" evidence="1"/>
<dbReference type="Pfam" id="PF07669">
    <property type="entry name" value="Eco57I"/>
    <property type="match status" value="1"/>
</dbReference>
<dbReference type="GO" id="GO:0032259">
    <property type="term" value="P:methylation"/>
    <property type="evidence" value="ECO:0007669"/>
    <property type="project" value="UniProtKB-KW"/>
</dbReference>
<dbReference type="PANTHER" id="PTHR33841:SF1">
    <property type="entry name" value="DNA METHYLTRANSFERASE A"/>
    <property type="match status" value="1"/>
</dbReference>
<accession>A0A0G0KAW1</accession>
<protein>
    <recommendedName>
        <fullName evidence="1">site-specific DNA-methyltransferase (adenine-specific)</fullName>
        <ecNumber evidence="1">2.1.1.72</ecNumber>
    </recommendedName>
</protein>
<dbReference type="InterPro" id="IPR002052">
    <property type="entry name" value="DNA_methylase_N6_adenine_CS"/>
</dbReference>
<dbReference type="SUPFAM" id="SSF53335">
    <property type="entry name" value="S-adenosyl-L-methionine-dependent methyltransferases"/>
    <property type="match status" value="1"/>
</dbReference>
<dbReference type="PRINTS" id="PR00507">
    <property type="entry name" value="N12N6MTFRASE"/>
</dbReference>
<dbReference type="Gene3D" id="3.40.50.150">
    <property type="entry name" value="Vaccinia Virus protein VP39"/>
    <property type="match status" value="2"/>
</dbReference>
<feature type="domain" description="Type II methyltransferase M.TaqI-like" evidence="8">
    <location>
        <begin position="494"/>
        <end position="795"/>
    </location>
</feature>
<dbReference type="InterPro" id="IPR025931">
    <property type="entry name" value="TaqI_C"/>
</dbReference>
<keyword evidence="2" id="KW-0489">Methyltransferase</keyword>
<keyword evidence="6" id="KW-0238">DNA-binding</keyword>
<dbReference type="PANTHER" id="PTHR33841">
    <property type="entry name" value="DNA METHYLTRANSFERASE YEEA-RELATED"/>
    <property type="match status" value="1"/>
</dbReference>
<comment type="catalytic activity">
    <reaction evidence="7">
        <text>a 2'-deoxyadenosine in DNA + S-adenosyl-L-methionine = an N(6)-methyl-2'-deoxyadenosine in DNA + S-adenosyl-L-homocysteine + H(+)</text>
        <dbReference type="Rhea" id="RHEA:15197"/>
        <dbReference type="Rhea" id="RHEA-COMP:12418"/>
        <dbReference type="Rhea" id="RHEA-COMP:12419"/>
        <dbReference type="ChEBI" id="CHEBI:15378"/>
        <dbReference type="ChEBI" id="CHEBI:57856"/>
        <dbReference type="ChEBI" id="CHEBI:59789"/>
        <dbReference type="ChEBI" id="CHEBI:90615"/>
        <dbReference type="ChEBI" id="CHEBI:90616"/>
        <dbReference type="EC" id="2.1.1.72"/>
    </reaction>
</comment>
<comment type="caution">
    <text evidence="10">The sequence shown here is derived from an EMBL/GenBank/DDBJ whole genome shotgun (WGS) entry which is preliminary data.</text>
</comment>
<dbReference type="Proteomes" id="UP000034603">
    <property type="component" value="Unassembled WGS sequence"/>
</dbReference>
<evidence type="ECO:0000256" key="2">
    <source>
        <dbReference type="ARBA" id="ARBA00022603"/>
    </source>
</evidence>
<dbReference type="InterPro" id="IPR050953">
    <property type="entry name" value="N4_N6_ade-DNA_methylase"/>
</dbReference>
<dbReference type="InterPro" id="IPR011639">
    <property type="entry name" value="MethylTrfase_TaqI-like_dom"/>
</dbReference>
<dbReference type="SUPFAM" id="SSF116734">
    <property type="entry name" value="DNA methylase specificity domain"/>
    <property type="match status" value="1"/>
</dbReference>
<dbReference type="GO" id="GO:0009007">
    <property type="term" value="F:site-specific DNA-methyltransferase (adenine-specific) activity"/>
    <property type="evidence" value="ECO:0007669"/>
    <property type="project" value="UniProtKB-EC"/>
</dbReference>
<dbReference type="EMBL" id="LBTR01000003">
    <property type="protein sequence ID" value="KKQ46264.1"/>
    <property type="molecule type" value="Genomic_DNA"/>
</dbReference>
<evidence type="ECO:0000256" key="7">
    <source>
        <dbReference type="ARBA" id="ARBA00047942"/>
    </source>
</evidence>
<evidence type="ECO:0000256" key="1">
    <source>
        <dbReference type="ARBA" id="ARBA00011900"/>
    </source>
</evidence>
<feature type="domain" description="TaqI-like C-terminal specificity" evidence="9">
    <location>
        <begin position="901"/>
        <end position="1023"/>
    </location>
</feature>
<evidence type="ECO:0000259" key="8">
    <source>
        <dbReference type="Pfam" id="PF07669"/>
    </source>
</evidence>
<dbReference type="Gene3D" id="3.90.220.10">
    <property type="entry name" value="Adenine-n6-DNA-methyltransferase Taqi, Chain A, domain 2"/>
    <property type="match status" value="1"/>
</dbReference>
<reference evidence="10 11" key="1">
    <citation type="journal article" date="2015" name="Nature">
        <title>rRNA introns, odd ribosomes, and small enigmatic genomes across a large radiation of phyla.</title>
        <authorList>
            <person name="Brown C.T."/>
            <person name="Hug L.A."/>
            <person name="Thomas B.C."/>
            <person name="Sharon I."/>
            <person name="Castelle C.J."/>
            <person name="Singh A."/>
            <person name="Wilkins M.J."/>
            <person name="Williams K.H."/>
            <person name="Banfield J.F."/>
        </authorList>
    </citation>
    <scope>NUCLEOTIDE SEQUENCE [LARGE SCALE GENOMIC DNA]</scope>
</reference>
<evidence type="ECO:0000256" key="4">
    <source>
        <dbReference type="ARBA" id="ARBA00022691"/>
    </source>
</evidence>
<gene>
    <name evidence="10" type="ORF">US62_C0003G0013</name>
</gene>
<dbReference type="GO" id="GO:0009307">
    <property type="term" value="P:DNA restriction-modification system"/>
    <property type="evidence" value="ECO:0007669"/>
    <property type="project" value="UniProtKB-KW"/>
</dbReference>
<proteinExistence type="predicted"/>